<keyword evidence="5" id="KW-1185">Reference proteome</keyword>
<dbReference type="SMART" id="SM00322">
    <property type="entry name" value="KH"/>
    <property type="match status" value="2"/>
</dbReference>
<feature type="domain" description="K Homology" evidence="3">
    <location>
        <begin position="307"/>
        <end position="368"/>
    </location>
</feature>
<evidence type="ECO:0000313" key="5">
    <source>
        <dbReference type="Proteomes" id="UP000660262"/>
    </source>
</evidence>
<dbReference type="GO" id="GO:0010494">
    <property type="term" value="C:cytoplasmic stress granule"/>
    <property type="evidence" value="ECO:0007669"/>
    <property type="project" value="TreeGrafter"/>
</dbReference>
<reference evidence="4" key="1">
    <citation type="submission" date="2020-10" db="EMBL/GenBank/DDBJ databases">
        <title>Unveiling of a novel bifunctional photoreceptor, Dualchrome1, isolated from a cosmopolitan green alga.</title>
        <authorList>
            <person name="Suzuki S."/>
            <person name="Kawachi M."/>
        </authorList>
    </citation>
    <scope>NUCLEOTIDE SEQUENCE</scope>
    <source>
        <strain evidence="4">NIES 2893</strain>
    </source>
</reference>
<feature type="domain" description="K Homology" evidence="3">
    <location>
        <begin position="239"/>
        <end position="306"/>
    </location>
</feature>
<dbReference type="GO" id="GO:0048513">
    <property type="term" value="P:animal organ development"/>
    <property type="evidence" value="ECO:0007669"/>
    <property type="project" value="TreeGrafter"/>
</dbReference>
<feature type="compositionally biased region" description="Low complexity" evidence="2">
    <location>
        <begin position="40"/>
        <end position="51"/>
    </location>
</feature>
<dbReference type="InterPro" id="IPR004088">
    <property type="entry name" value="KH_dom_type_1"/>
</dbReference>
<evidence type="ECO:0000259" key="3">
    <source>
        <dbReference type="SMART" id="SM00322"/>
    </source>
</evidence>
<dbReference type="GO" id="GO:0045182">
    <property type="term" value="F:translation regulator activity"/>
    <property type="evidence" value="ECO:0007669"/>
    <property type="project" value="TreeGrafter"/>
</dbReference>
<dbReference type="PROSITE" id="PS50084">
    <property type="entry name" value="KH_TYPE_1"/>
    <property type="match status" value="2"/>
</dbReference>
<evidence type="ECO:0000256" key="1">
    <source>
        <dbReference type="PROSITE-ProRule" id="PRU00117"/>
    </source>
</evidence>
<dbReference type="InterPro" id="IPR040148">
    <property type="entry name" value="FMR1"/>
</dbReference>
<dbReference type="GO" id="GO:0051028">
    <property type="term" value="P:mRNA transport"/>
    <property type="evidence" value="ECO:0007669"/>
    <property type="project" value="TreeGrafter"/>
</dbReference>
<feature type="compositionally biased region" description="Low complexity" evidence="2">
    <location>
        <begin position="101"/>
        <end position="113"/>
    </location>
</feature>
<evidence type="ECO:0000313" key="4">
    <source>
        <dbReference type="EMBL" id="GHP03304.1"/>
    </source>
</evidence>
<feature type="compositionally biased region" description="Polar residues" evidence="2">
    <location>
        <begin position="21"/>
        <end position="34"/>
    </location>
</feature>
<dbReference type="PANTHER" id="PTHR10603">
    <property type="entry name" value="FRAGILE X MENTAL RETARDATION SYNDROME-RELATED PROTEIN"/>
    <property type="match status" value="1"/>
</dbReference>
<evidence type="ECO:0000256" key="2">
    <source>
        <dbReference type="SAM" id="MobiDB-lite"/>
    </source>
</evidence>
<feature type="region of interest" description="Disordered" evidence="2">
    <location>
        <begin position="1"/>
        <end position="145"/>
    </location>
</feature>
<feature type="compositionally biased region" description="Low complexity" evidence="2">
    <location>
        <begin position="419"/>
        <end position="437"/>
    </location>
</feature>
<sequence length="451" mass="45839">MANNNNNSGRSRKRGSGANPEGNNANLTQNDQQSQGGGSSETTTASGATSVGTGGGRGAAGGGGRGAGRGAGGGGRGAGRGGGGGGGKSSSAPAPAPAPAPASQTTATTSAAGGIAGGGSARGKRNRGNRGGGNGGNAQSAPPPVATVVSTVPIASSMIRDMKALESIANTTVSKVDGVRRIGVARAGFEVEAANKESLDKACILLEDMLDRQARAQSRLSVRQRLENDIARVQKDIAEGLRVEFSIPSECIALVLGARGENVRRVTNAYGLERVVVDKDMCAVRIIGNTAESVASARGELEYAAVEVPLSKERIGYVVGKGGANIKDLYERSGAHSIKILEGRGVMRIVGLKRACEACSLLVTSQLDHLSSMEDETKTIEVLRRQLEEMAADWGESASDRPRGGGARRAPTRPPPPAAVATVEVPAAQVQAQAQPQRARRGRGGRGGGAQ</sequence>
<organism evidence="4 5">
    <name type="scientific">Pycnococcus provasolii</name>
    <dbReference type="NCBI Taxonomy" id="41880"/>
    <lineage>
        <taxon>Eukaryota</taxon>
        <taxon>Viridiplantae</taxon>
        <taxon>Chlorophyta</taxon>
        <taxon>Pseudoscourfieldiophyceae</taxon>
        <taxon>Pseudoscourfieldiales</taxon>
        <taxon>Pycnococcaceae</taxon>
        <taxon>Pycnococcus</taxon>
    </lineage>
</organism>
<dbReference type="Gene3D" id="3.30.1370.10">
    <property type="entry name" value="K Homology domain, type 1"/>
    <property type="match status" value="2"/>
</dbReference>
<feature type="compositionally biased region" description="Gly residues" evidence="2">
    <location>
        <begin position="52"/>
        <end position="88"/>
    </location>
</feature>
<feature type="region of interest" description="Disordered" evidence="2">
    <location>
        <begin position="392"/>
        <end position="451"/>
    </location>
</feature>
<dbReference type="Proteomes" id="UP000660262">
    <property type="component" value="Unassembled WGS sequence"/>
</dbReference>
<dbReference type="GO" id="GO:0045727">
    <property type="term" value="P:positive regulation of translation"/>
    <property type="evidence" value="ECO:0007669"/>
    <property type="project" value="TreeGrafter"/>
</dbReference>
<dbReference type="SUPFAM" id="SSF54791">
    <property type="entry name" value="Eukaryotic type KH-domain (KH-domain type I)"/>
    <property type="match status" value="2"/>
</dbReference>
<name>A0A830H8C5_9CHLO</name>
<dbReference type="CDD" id="cd00105">
    <property type="entry name" value="KH-I"/>
    <property type="match status" value="1"/>
</dbReference>
<comment type="caution">
    <text evidence="4">The sequence shown here is derived from an EMBL/GenBank/DDBJ whole genome shotgun (WGS) entry which is preliminary data.</text>
</comment>
<dbReference type="Pfam" id="PF00013">
    <property type="entry name" value="KH_1"/>
    <property type="match status" value="2"/>
</dbReference>
<gene>
    <name evidence="4" type="ORF">PPROV_000205900</name>
</gene>
<dbReference type="PANTHER" id="PTHR10603:SF7">
    <property type="entry name" value="FRAGILE X MESSENGER RIBONUCLEOPROTEIN 1 HOMOLOG"/>
    <property type="match status" value="1"/>
</dbReference>
<dbReference type="OrthoDB" id="424249at2759"/>
<keyword evidence="1" id="KW-0694">RNA-binding</keyword>
<dbReference type="InterPro" id="IPR004087">
    <property type="entry name" value="KH_dom"/>
</dbReference>
<dbReference type="InterPro" id="IPR036612">
    <property type="entry name" value="KH_dom_type_1_sf"/>
</dbReference>
<accession>A0A830H8C5</accession>
<dbReference type="GO" id="GO:0003730">
    <property type="term" value="F:mRNA 3'-UTR binding"/>
    <property type="evidence" value="ECO:0007669"/>
    <property type="project" value="TreeGrafter"/>
</dbReference>
<dbReference type="GO" id="GO:0005634">
    <property type="term" value="C:nucleus"/>
    <property type="evidence" value="ECO:0007669"/>
    <property type="project" value="TreeGrafter"/>
</dbReference>
<proteinExistence type="predicted"/>
<dbReference type="GO" id="GO:0043488">
    <property type="term" value="P:regulation of mRNA stability"/>
    <property type="evidence" value="ECO:0007669"/>
    <property type="project" value="TreeGrafter"/>
</dbReference>
<dbReference type="EMBL" id="BNJQ01000005">
    <property type="protein sequence ID" value="GHP03304.1"/>
    <property type="molecule type" value="Genomic_DNA"/>
</dbReference>
<protein>
    <recommendedName>
        <fullName evidence="3">K Homology domain-containing protein</fullName>
    </recommendedName>
</protein>
<dbReference type="AlphaFoldDB" id="A0A830H8C5"/>